<gene>
    <name evidence="2" type="ORF">ACE05E_20360</name>
</gene>
<dbReference type="Pfam" id="PF16289">
    <property type="entry name" value="PIN_12"/>
    <property type="match status" value="1"/>
</dbReference>
<accession>A0ABV4WDG3</accession>
<evidence type="ECO:0000313" key="3">
    <source>
        <dbReference type="Proteomes" id="UP001576762"/>
    </source>
</evidence>
<dbReference type="Proteomes" id="UP001576762">
    <property type="component" value="Unassembled WGS sequence"/>
</dbReference>
<feature type="domain" description="DUF4935" evidence="1">
    <location>
        <begin position="12"/>
        <end position="180"/>
    </location>
</feature>
<reference evidence="2 3" key="1">
    <citation type="submission" date="2024-09" db="EMBL/GenBank/DDBJ databases">
        <title>Draft genome sequences of 6 high pH adapted Marinobacter shengliensis sp. isolated from Mariana forearc serpentinite mud volcanoes.</title>
        <authorList>
            <person name="Elkassas S."/>
            <person name="Serres M."/>
            <person name="Michael N."/>
            <person name="Amina P."/>
            <person name="Teodora Z."/>
            <person name="Julie H."/>
        </authorList>
    </citation>
    <scope>NUCLEOTIDE SEQUENCE [LARGE SCALE GENOMIC DNA]</scope>
    <source>
        <strain evidence="2 3">EB4</strain>
    </source>
</reference>
<protein>
    <submittedName>
        <fullName evidence="2">PIN domain-containing protein</fullName>
    </submittedName>
</protein>
<evidence type="ECO:0000313" key="2">
    <source>
        <dbReference type="EMBL" id="MFB2717829.1"/>
    </source>
</evidence>
<organism evidence="2 3">
    <name type="scientific">Marinobacter shengliensis</name>
    <dbReference type="NCBI Taxonomy" id="1389223"/>
    <lineage>
        <taxon>Bacteria</taxon>
        <taxon>Pseudomonadati</taxon>
        <taxon>Pseudomonadota</taxon>
        <taxon>Gammaproteobacteria</taxon>
        <taxon>Pseudomonadales</taxon>
        <taxon>Marinobacteraceae</taxon>
        <taxon>Marinobacter</taxon>
    </lineage>
</organism>
<proteinExistence type="predicted"/>
<comment type="caution">
    <text evidence="2">The sequence shown here is derived from an EMBL/GenBank/DDBJ whole genome shotgun (WGS) entry which is preliminary data.</text>
</comment>
<dbReference type="RefSeq" id="WP_374816155.1">
    <property type="nucleotide sequence ID" value="NZ_JBHFLD010000052.1"/>
</dbReference>
<evidence type="ECO:0000259" key="1">
    <source>
        <dbReference type="Pfam" id="PF16289"/>
    </source>
</evidence>
<sequence length="371" mass="41917">MSESAEEYGALVVDTSIFIANGLRLEKGLLSRLQQFRRSPIDLILPDVVRSEVEVHLEKEMRKARLNLEKAINDASDHLFFDDVKPKEARELLIDQSELGELVKDRMRSFVDNTGATQISCSELTNISAVMERYFANRAPFAESGKKKNEFPDAIILLSLEEWSRQNNKKVLAVARDNDWKEFCDESGFIDYQEDFASGLAVFNATNTAYNFLHQLESSVQSGNAQGFLDTVRERLSVTLSDLTPDQEADSHLYWEPDGCHAWFKDFELISDEFDIIEADEDWVVIRGEALISVEAEGDFSLSLYDSIDREHVYMGGITVNVEDEFESDILITITGDLSGSFDNVQIDDVEVTDVIGSIDFGTLEPNYQSL</sequence>
<keyword evidence="3" id="KW-1185">Reference proteome</keyword>
<name>A0ABV4WDG3_9GAMM</name>
<dbReference type="EMBL" id="JBHFLD010000052">
    <property type="protein sequence ID" value="MFB2717829.1"/>
    <property type="molecule type" value="Genomic_DNA"/>
</dbReference>
<dbReference type="InterPro" id="IPR032557">
    <property type="entry name" value="DUF4935"/>
</dbReference>